<evidence type="ECO:0000313" key="1">
    <source>
        <dbReference type="EMBL" id="MBE1534393.1"/>
    </source>
</evidence>
<dbReference type="Proteomes" id="UP000627838">
    <property type="component" value="Unassembled WGS sequence"/>
</dbReference>
<reference evidence="1 2" key="1">
    <citation type="submission" date="2020-10" db="EMBL/GenBank/DDBJ databases">
        <title>Sequencing the genomes of 1000 actinobacteria strains.</title>
        <authorList>
            <person name="Klenk H.-P."/>
        </authorList>
    </citation>
    <scope>NUCLEOTIDE SEQUENCE [LARGE SCALE GENOMIC DNA]</scope>
    <source>
        <strain evidence="1 2">DSM 46744</strain>
    </source>
</reference>
<gene>
    <name evidence="1" type="ORF">H4W34_004226</name>
</gene>
<organism evidence="1 2">
    <name type="scientific">Actinomadura algeriensis</name>
    <dbReference type="NCBI Taxonomy" id="1679523"/>
    <lineage>
        <taxon>Bacteria</taxon>
        <taxon>Bacillati</taxon>
        <taxon>Actinomycetota</taxon>
        <taxon>Actinomycetes</taxon>
        <taxon>Streptosporangiales</taxon>
        <taxon>Thermomonosporaceae</taxon>
        <taxon>Actinomadura</taxon>
    </lineage>
</organism>
<dbReference type="EMBL" id="JADBDZ010000001">
    <property type="protein sequence ID" value="MBE1534393.1"/>
    <property type="molecule type" value="Genomic_DNA"/>
</dbReference>
<evidence type="ECO:0008006" key="3">
    <source>
        <dbReference type="Google" id="ProtNLM"/>
    </source>
</evidence>
<proteinExistence type="predicted"/>
<dbReference type="RefSeq" id="WP_318784236.1">
    <property type="nucleotide sequence ID" value="NZ_JADBDZ010000001.1"/>
</dbReference>
<name>A0ABR9JVG2_9ACTN</name>
<accession>A0ABR9JVG2</accession>
<comment type="caution">
    <text evidence="1">The sequence shown here is derived from an EMBL/GenBank/DDBJ whole genome shotgun (WGS) entry which is preliminary data.</text>
</comment>
<keyword evidence="2" id="KW-1185">Reference proteome</keyword>
<evidence type="ECO:0000313" key="2">
    <source>
        <dbReference type="Proteomes" id="UP000627838"/>
    </source>
</evidence>
<protein>
    <recommendedName>
        <fullName evidence="3">Aminoglycoside phosphotransferase domain-containing protein</fullName>
    </recommendedName>
</protein>
<sequence length="114" mass="12853">MIDWAGGCLAPRGFDVGWCRLDLVLLHGADTADTFLKAYEAAAGQPIANLVLWDLYTLRSSHQTVETWVPNYRDLGRTDLTADVLRARHTYWARACLQRWAVSTRSADARTDRS</sequence>